<accession>A0A9D0ZHE1</accession>
<feature type="transmembrane region" description="Helical" evidence="8">
    <location>
        <begin position="119"/>
        <end position="139"/>
    </location>
</feature>
<feature type="transmembrane region" description="Helical" evidence="8">
    <location>
        <begin position="22"/>
        <end position="43"/>
    </location>
</feature>
<dbReference type="InterPro" id="IPR024529">
    <property type="entry name" value="ECF_trnsprt_substrate-spec"/>
</dbReference>
<dbReference type="PANTHER" id="PTHR38438">
    <property type="entry name" value="RIBOFLAVIN TRANSPORTER RIBU"/>
    <property type="match status" value="1"/>
</dbReference>
<evidence type="ECO:0000256" key="8">
    <source>
        <dbReference type="SAM" id="Phobius"/>
    </source>
</evidence>
<name>A0A9D0ZHE1_9FIRM</name>
<dbReference type="Gene3D" id="1.10.1760.20">
    <property type="match status" value="1"/>
</dbReference>
<comment type="similarity">
    <text evidence="2">Belongs to the prokaryotic riboflavin transporter (P-RFT) (TC 2.A.87) family.</text>
</comment>
<dbReference type="AlphaFoldDB" id="A0A9D0ZHE1"/>
<evidence type="ECO:0000256" key="4">
    <source>
        <dbReference type="ARBA" id="ARBA00022475"/>
    </source>
</evidence>
<evidence type="ECO:0000313" key="9">
    <source>
        <dbReference type="EMBL" id="HIQ80580.1"/>
    </source>
</evidence>
<keyword evidence="7 8" id="KW-0472">Membrane</keyword>
<dbReference type="Pfam" id="PF12822">
    <property type="entry name" value="ECF_trnsprt"/>
    <property type="match status" value="1"/>
</dbReference>
<organism evidence="9 10">
    <name type="scientific">Candidatus Scatavimonas merdigallinarum</name>
    <dbReference type="NCBI Taxonomy" id="2840914"/>
    <lineage>
        <taxon>Bacteria</taxon>
        <taxon>Bacillati</taxon>
        <taxon>Bacillota</taxon>
        <taxon>Clostridia</taxon>
        <taxon>Eubacteriales</taxon>
        <taxon>Oscillospiraceae</taxon>
        <taxon>Oscillospiraceae incertae sedis</taxon>
        <taxon>Candidatus Scatavimonas</taxon>
    </lineage>
</organism>
<dbReference type="GO" id="GO:0032217">
    <property type="term" value="F:riboflavin transmembrane transporter activity"/>
    <property type="evidence" value="ECO:0007669"/>
    <property type="project" value="InterPro"/>
</dbReference>
<evidence type="ECO:0000256" key="7">
    <source>
        <dbReference type="ARBA" id="ARBA00023136"/>
    </source>
</evidence>
<dbReference type="GO" id="GO:0005886">
    <property type="term" value="C:plasma membrane"/>
    <property type="evidence" value="ECO:0007669"/>
    <property type="project" value="UniProtKB-SubCell"/>
</dbReference>
<evidence type="ECO:0000256" key="3">
    <source>
        <dbReference type="ARBA" id="ARBA00022448"/>
    </source>
</evidence>
<evidence type="ECO:0000256" key="1">
    <source>
        <dbReference type="ARBA" id="ARBA00004651"/>
    </source>
</evidence>
<reference evidence="9" key="1">
    <citation type="submission" date="2020-10" db="EMBL/GenBank/DDBJ databases">
        <authorList>
            <person name="Gilroy R."/>
        </authorList>
    </citation>
    <scope>NUCLEOTIDE SEQUENCE</scope>
    <source>
        <strain evidence="9">ChiSjej1B19-3389</strain>
    </source>
</reference>
<proteinExistence type="inferred from homology"/>
<keyword evidence="4" id="KW-1003">Cell membrane</keyword>
<keyword evidence="3" id="KW-0813">Transport</keyword>
<comment type="subcellular location">
    <subcellularLocation>
        <location evidence="1">Cell membrane</location>
        <topology evidence="1">Multi-pass membrane protein</topology>
    </subcellularLocation>
</comment>
<feature type="transmembrane region" description="Helical" evidence="8">
    <location>
        <begin position="55"/>
        <end position="81"/>
    </location>
</feature>
<evidence type="ECO:0000256" key="2">
    <source>
        <dbReference type="ARBA" id="ARBA00005540"/>
    </source>
</evidence>
<dbReference type="PANTHER" id="PTHR38438:SF1">
    <property type="entry name" value="RIBOFLAVIN TRANSPORTER RIBU"/>
    <property type="match status" value="1"/>
</dbReference>
<sequence>MQNNRSKTLHREDVRSYQIKKLALLGLLSALAFLCVLFFRIPVVSFLKFEPKDVIIAIGAFIFGPLSGLAMSVAVSFIEMITISDTGFIGCVMNILSTICFVCPAAVIYRKNRTMRSAVLGLLAGSVTMLAAMLLWNYLITPFYMGVPREAVAEMLLPVFVPFNLLKAGINAALTLLLYKFAVTGLRKANLIPQNPNEQRPKGKANAGILIAAGIVLISCVLLVLVLNGTI</sequence>
<feature type="transmembrane region" description="Helical" evidence="8">
    <location>
        <begin position="159"/>
        <end position="179"/>
    </location>
</feature>
<protein>
    <submittedName>
        <fullName evidence="9">ECF transporter S component</fullName>
    </submittedName>
</protein>
<dbReference type="InterPro" id="IPR025720">
    <property type="entry name" value="RibU"/>
</dbReference>
<evidence type="ECO:0000256" key="6">
    <source>
        <dbReference type="ARBA" id="ARBA00022989"/>
    </source>
</evidence>
<reference evidence="9" key="2">
    <citation type="journal article" date="2021" name="PeerJ">
        <title>Extensive microbial diversity within the chicken gut microbiome revealed by metagenomics and culture.</title>
        <authorList>
            <person name="Gilroy R."/>
            <person name="Ravi A."/>
            <person name="Getino M."/>
            <person name="Pursley I."/>
            <person name="Horton D.L."/>
            <person name="Alikhan N.F."/>
            <person name="Baker D."/>
            <person name="Gharbi K."/>
            <person name="Hall N."/>
            <person name="Watson M."/>
            <person name="Adriaenssens E.M."/>
            <person name="Foster-Nyarko E."/>
            <person name="Jarju S."/>
            <person name="Secka A."/>
            <person name="Antonio M."/>
            <person name="Oren A."/>
            <person name="Chaudhuri R.R."/>
            <person name="La Ragione R."/>
            <person name="Hildebrand F."/>
            <person name="Pallen M.J."/>
        </authorList>
    </citation>
    <scope>NUCLEOTIDE SEQUENCE</scope>
    <source>
        <strain evidence="9">ChiSjej1B19-3389</strain>
    </source>
</reference>
<gene>
    <name evidence="9" type="ORF">IAD32_04755</name>
</gene>
<comment type="caution">
    <text evidence="9">The sequence shown here is derived from an EMBL/GenBank/DDBJ whole genome shotgun (WGS) entry which is preliminary data.</text>
</comment>
<dbReference type="EMBL" id="DVFW01000024">
    <property type="protein sequence ID" value="HIQ80580.1"/>
    <property type="molecule type" value="Genomic_DNA"/>
</dbReference>
<dbReference type="Proteomes" id="UP000886787">
    <property type="component" value="Unassembled WGS sequence"/>
</dbReference>
<evidence type="ECO:0000313" key="10">
    <source>
        <dbReference type="Proteomes" id="UP000886787"/>
    </source>
</evidence>
<evidence type="ECO:0000256" key="5">
    <source>
        <dbReference type="ARBA" id="ARBA00022692"/>
    </source>
</evidence>
<keyword evidence="6 8" id="KW-1133">Transmembrane helix</keyword>
<feature type="transmembrane region" description="Helical" evidence="8">
    <location>
        <begin position="207"/>
        <end position="227"/>
    </location>
</feature>
<keyword evidence="5 8" id="KW-0812">Transmembrane</keyword>